<dbReference type="InterPro" id="IPR036116">
    <property type="entry name" value="FN3_sf"/>
</dbReference>
<evidence type="ECO:0000256" key="1">
    <source>
        <dbReference type="ARBA" id="ARBA00023157"/>
    </source>
</evidence>
<keyword evidence="2" id="KW-0732">Signal</keyword>
<dbReference type="SUPFAM" id="SSF49265">
    <property type="entry name" value="Fibronectin type III"/>
    <property type="match status" value="2"/>
</dbReference>
<feature type="domain" description="Fibronectin type-III" evidence="3">
    <location>
        <begin position="624"/>
        <end position="722"/>
    </location>
</feature>
<proteinExistence type="predicted"/>
<dbReference type="SUPFAM" id="SSF81296">
    <property type="entry name" value="E set domains"/>
    <property type="match status" value="1"/>
</dbReference>
<dbReference type="InterPro" id="IPR035914">
    <property type="entry name" value="Sperma_CUB_dom_sf"/>
</dbReference>
<reference evidence="4 5" key="1">
    <citation type="submission" date="2021-02" db="EMBL/GenBank/DDBJ databases">
        <authorList>
            <person name="Jung H.S."/>
            <person name="Chun B.H."/>
            <person name="Jeon C.O."/>
        </authorList>
    </citation>
    <scope>NUCLEOTIDE SEQUENCE [LARGE SCALE GENOMIC DNA]</scope>
    <source>
        <strain evidence="4 5">LMG 25203</strain>
    </source>
</reference>
<feature type="chain" id="PRO_5047525872" evidence="2">
    <location>
        <begin position="42"/>
        <end position="1829"/>
    </location>
</feature>
<dbReference type="CDD" id="cd00603">
    <property type="entry name" value="IPT_PCSR"/>
    <property type="match status" value="1"/>
</dbReference>
<dbReference type="EMBL" id="JACSOD020000415">
    <property type="protein sequence ID" value="MBM6498302.1"/>
    <property type="molecule type" value="Genomic_DNA"/>
</dbReference>
<dbReference type="InterPro" id="IPR013783">
    <property type="entry name" value="Ig-like_fold"/>
</dbReference>
<name>A0ABS2CTK2_9FLAO</name>
<evidence type="ECO:0000313" key="4">
    <source>
        <dbReference type="EMBL" id="MBM6498302.1"/>
    </source>
</evidence>
<feature type="signal peptide" evidence="2">
    <location>
        <begin position="1"/>
        <end position="41"/>
    </location>
</feature>
<dbReference type="InterPro" id="IPR003961">
    <property type="entry name" value="FN3_dom"/>
</dbReference>
<gene>
    <name evidence="4" type="ORF">H9X54_003180</name>
</gene>
<sequence>MKKTLLLASSNGFLSKTKATTYRWLLTLAVLMTFATQQADAQCVGPYKRFESIDGSLSSSTVVTNMITRDWRFEGTGTAPTNSFIGTTTNARSGRMSLGHTSNSRFDAAVITPSMNNFNRFSFGIRFQTVATNGILPTAFEVQISDDNGVSWTTLTNGTNTLALTYNTFNANVVLPAAMTTAYQTISVTPVLPATSFPNVTDGYRFRILDKRDATNKTGGIYLDDFAWTSALASENNIIVNDAATSCATAYQIPMGMPYYFYDNGGEFDSYGVNTTAINQSIIFTPSAPGSKVRVTFEEFITEATNDFLELHNSNGVSTPVNTYSGNLNSSLPAPYTSSAPDGSLTFRFQSNIGTPAQAQKGYRIRVEAVQCNTPNSLTATGTFEQVNLGWVGSASATEYEIFQATSAAPAPTAVSVGTLTGSTATTYSATGLTAGQPYFFWVRSVCGADKSDWAGPISATPICSPTTVPYLENFNGFVGGVLPPCTRADSPVWVTNATNGNLFTNDDYSNFYTRGVSLTAGTQYRVTYDFSTNLIGPASVEIYWGSTNVAPTDGTIVTPLAEHFDFAGLQSNIVNFTPLTTGTYYLRFFVTDINVPGTNVSFDNIRIEEETCAPPLVDNNYPGPANVSLAPFLTGVTDFTANIGWGISATGLPSNGYDYIISTSLVAPIFGASPSGSAPSNSTTLTSLSPNTRYYVWIRGNCGAQISPWSQNYITFVTTNVTAPTTVLISNVEPTPASGSTLALHNGCNFTFLDSGAATSNYVNFEEHTYTFKPVTPGTKLKVVFNSFATENNYDGLMIYSGDGSSGNTLQLMSSGRAAGTDPVTCPAGAYSGTASPGTIISNAANGSLSFTFRSDFIVTGAGWSANISCVLVPTVTSFSPLNNSCATLPVGSTITINGTNLSAVTSVTIGGVPAGPVTIVNSGQITVPYPAGARTGKVRVVTADAFGISIADFVVQNPAPVTTAATVCIGGTGTVSSSTVCDGFINPVTSISVNLNAATDLQAPRPASSTNSTACNFVAGSNRNYVATEFQVSVTGSYVLEMSGAGDGMAYIAIAPFTAGVCSGNFVIGDDDSGVGLNPQLTVTLTAGVTYVLYSTTFGGAGTVTTAVTWAITPPVGGSVLLYQNSQTQWYDSAVGGVLLHTGATYDPVGDAGSGVVNNTTPITRTYYAACSSNATCRTATTYTIVNTIPGTASSNQTICSGSAAALTLTGNGAPVTRWQYNATDITFATGVTVNIPASASTTLTSAQIGTFSGTRYYRAEVTVGSCTSYSNVITITFNRTVWNGGWSNGLPDATKAVEFQSNYTSTGDLSACSVTVSGGNIVIATGHTLTIQNELNVSGGTLTFQDDASLYQPNPVTNAPGVFSGGNTGTITYNRTATPMFKFDYTYWSSPVHPQNLLAVSPLSPVGLFFTYSGTNWQFVTSPGTTTMNVGRGYLIRAPSNYPVSPGTPQEYTAPFSGTPNNGTIPITIVGGALELNLIGNPYPSAISAFPTSVATPETGLITANPNLNGSLYFWTHNTPITGGNYTDNDYAIYNLTGGSAAAPNVGYGNNSVPTGFIAAGQGFFAEGLASGTVNFTNAMRRPGNNTQFFRTTEEAQSVEQGLEKHRYWLDISNNQSKFKQALIGYIELATNDIDRLFDAKLFDNGVLSLYTKVGNTKLSIQGKDVDFDINEQIPLAYSTNSAGQFTINLSDYDGLFVDQVIYLEDKLLNIIHNLKESSYTFTTAVGTFEDRFVLRYTNSTLSNNEPIFNDNTVVVYKNEQGLFINSGIVPMNNVMIYDVRGRLIASQSSINATNASFNALPKTNQVLLVKITSTDGVSLTKKVVY</sequence>
<dbReference type="SUPFAM" id="SSF49854">
    <property type="entry name" value="Spermadhesin, CUB domain"/>
    <property type="match status" value="2"/>
</dbReference>
<organism evidence="4 5">
    <name type="scientific">Flavobacterium macrobrachii</name>
    <dbReference type="NCBI Taxonomy" id="591204"/>
    <lineage>
        <taxon>Bacteria</taxon>
        <taxon>Pseudomonadati</taxon>
        <taxon>Bacteroidota</taxon>
        <taxon>Flavobacteriia</taxon>
        <taxon>Flavobacteriales</taxon>
        <taxon>Flavobacteriaceae</taxon>
        <taxon>Flavobacterium</taxon>
    </lineage>
</organism>
<dbReference type="RefSeq" id="WP_187658160.1">
    <property type="nucleotide sequence ID" value="NZ_JACSOD020000415.1"/>
</dbReference>
<dbReference type="NCBIfam" id="NF033708">
    <property type="entry name" value="T9SS_Cterm_ChiA"/>
    <property type="match status" value="1"/>
</dbReference>
<dbReference type="Gene3D" id="2.60.120.290">
    <property type="entry name" value="Spermadhesin, CUB domain"/>
    <property type="match status" value="2"/>
</dbReference>
<dbReference type="InterPro" id="IPR014756">
    <property type="entry name" value="Ig_E-set"/>
</dbReference>
<feature type="domain" description="Fibronectin type-III" evidence="3">
    <location>
        <begin position="366"/>
        <end position="467"/>
    </location>
</feature>
<dbReference type="CDD" id="cd00041">
    <property type="entry name" value="CUB"/>
    <property type="match status" value="1"/>
</dbReference>
<dbReference type="Gene3D" id="2.60.40.10">
    <property type="entry name" value="Immunoglobulins"/>
    <property type="match status" value="3"/>
</dbReference>
<dbReference type="SMART" id="SM00060">
    <property type="entry name" value="FN3"/>
    <property type="match status" value="2"/>
</dbReference>
<dbReference type="InterPro" id="IPR000859">
    <property type="entry name" value="CUB_dom"/>
</dbReference>
<keyword evidence="1" id="KW-1015">Disulfide bond</keyword>
<protein>
    <submittedName>
        <fullName evidence="4">T9SS sorting signal type C domain-containing protein</fullName>
    </submittedName>
</protein>
<accession>A0ABS2CTK2</accession>
<keyword evidence="5" id="KW-1185">Reference proteome</keyword>
<evidence type="ECO:0000256" key="2">
    <source>
        <dbReference type="SAM" id="SignalP"/>
    </source>
</evidence>
<dbReference type="PROSITE" id="PS50853">
    <property type="entry name" value="FN3"/>
    <property type="match status" value="2"/>
</dbReference>
<comment type="caution">
    <text evidence="4">The sequence shown here is derived from an EMBL/GenBank/DDBJ whole genome shotgun (WGS) entry which is preliminary data.</text>
</comment>
<evidence type="ECO:0000313" key="5">
    <source>
        <dbReference type="Proteomes" id="UP000759529"/>
    </source>
</evidence>
<evidence type="ECO:0000259" key="3">
    <source>
        <dbReference type="PROSITE" id="PS50853"/>
    </source>
</evidence>
<dbReference type="Proteomes" id="UP000759529">
    <property type="component" value="Unassembled WGS sequence"/>
</dbReference>